<dbReference type="SUPFAM" id="SSF52402">
    <property type="entry name" value="Adenine nucleotide alpha hydrolases-like"/>
    <property type="match status" value="2"/>
</dbReference>
<comment type="similarity">
    <text evidence="1">Belongs to the universal stress protein A family.</text>
</comment>
<dbReference type="Pfam" id="PF00582">
    <property type="entry name" value="Usp"/>
    <property type="match status" value="2"/>
</dbReference>
<dbReference type="PANTHER" id="PTHR31964">
    <property type="entry name" value="ADENINE NUCLEOTIDE ALPHA HYDROLASES-LIKE SUPERFAMILY PROTEIN"/>
    <property type="match status" value="1"/>
</dbReference>
<evidence type="ECO:0000313" key="4">
    <source>
        <dbReference type="Proteomes" id="UP001589750"/>
    </source>
</evidence>
<feature type="domain" description="UspA" evidence="2">
    <location>
        <begin position="162"/>
        <end position="294"/>
    </location>
</feature>
<comment type="caution">
    <text evidence="3">The sequence shown here is derived from an EMBL/GenBank/DDBJ whole genome shotgun (WGS) entry which is preliminary data.</text>
</comment>
<organism evidence="3 4">
    <name type="scientific">Nocardioides plantarum</name>
    <dbReference type="NCBI Taxonomy" id="29299"/>
    <lineage>
        <taxon>Bacteria</taxon>
        <taxon>Bacillati</taxon>
        <taxon>Actinomycetota</taxon>
        <taxon>Actinomycetes</taxon>
        <taxon>Propionibacteriales</taxon>
        <taxon>Nocardioidaceae</taxon>
        <taxon>Nocardioides</taxon>
    </lineage>
</organism>
<proteinExistence type="inferred from homology"/>
<dbReference type="InterPro" id="IPR006016">
    <property type="entry name" value="UspA"/>
</dbReference>
<evidence type="ECO:0000256" key="1">
    <source>
        <dbReference type="ARBA" id="ARBA00008791"/>
    </source>
</evidence>
<evidence type="ECO:0000313" key="3">
    <source>
        <dbReference type="EMBL" id="MFB9312233.1"/>
    </source>
</evidence>
<dbReference type="Proteomes" id="UP001589750">
    <property type="component" value="Unassembled WGS sequence"/>
</dbReference>
<keyword evidence="4" id="KW-1185">Reference proteome</keyword>
<dbReference type="RefSeq" id="WP_170215428.1">
    <property type="nucleotide sequence ID" value="NZ_JBHMDG010000004.1"/>
</dbReference>
<dbReference type="InterPro" id="IPR006015">
    <property type="entry name" value="Universal_stress_UspA"/>
</dbReference>
<dbReference type="EMBL" id="JBHMDG010000004">
    <property type="protein sequence ID" value="MFB9312233.1"/>
    <property type="molecule type" value="Genomic_DNA"/>
</dbReference>
<reference evidence="3 4" key="1">
    <citation type="submission" date="2024-09" db="EMBL/GenBank/DDBJ databases">
        <authorList>
            <person name="Sun Q."/>
            <person name="Mori K."/>
        </authorList>
    </citation>
    <scope>NUCLEOTIDE SEQUENCE [LARGE SCALE GENOMIC DNA]</scope>
    <source>
        <strain evidence="3 4">JCM 9626</strain>
    </source>
</reference>
<dbReference type="InterPro" id="IPR014729">
    <property type="entry name" value="Rossmann-like_a/b/a_fold"/>
</dbReference>
<dbReference type="PANTHER" id="PTHR31964:SF113">
    <property type="entry name" value="USPA DOMAIN-CONTAINING PROTEIN"/>
    <property type="match status" value="1"/>
</dbReference>
<gene>
    <name evidence="3" type="ORF">ACFFRI_04170</name>
</gene>
<sequence length="302" mass="31962">MTSTTPPAGSIVVGIDGSAGADQALEWAVDQAALEHRPLTIVYSGRLTTGGDALWLGQPGVDVGAMMESIKVAGHGLLDNAERRAVRRAPGLEVHQVLSTGDPRLALVELGERAAGLVVGSRGRRPIATALLGSVSVHVARHATCPVVVVRHAEGTAPRGGVVVDVDDTEQARAAIEYAYRTASFRSLPLTALRVVWDPEHRRDDEHVVTDADPGLDAERLLLSEATAGMREKFPDVLDRLVLVRGMREHQLTRASRDADLLVLGSHEAGVIDRFVFGSVSTVLEHAACDVALVSGGLTPAM</sequence>
<dbReference type="PRINTS" id="PR01438">
    <property type="entry name" value="UNVRSLSTRESS"/>
</dbReference>
<dbReference type="CDD" id="cd00293">
    <property type="entry name" value="USP-like"/>
    <property type="match status" value="1"/>
</dbReference>
<protein>
    <submittedName>
        <fullName evidence="3">Universal stress protein</fullName>
    </submittedName>
</protein>
<dbReference type="Gene3D" id="3.40.50.620">
    <property type="entry name" value="HUPs"/>
    <property type="match status" value="2"/>
</dbReference>
<name>A0ABV5K669_9ACTN</name>
<accession>A0ABV5K669</accession>
<evidence type="ECO:0000259" key="2">
    <source>
        <dbReference type="Pfam" id="PF00582"/>
    </source>
</evidence>
<feature type="domain" description="UspA" evidence="2">
    <location>
        <begin position="10"/>
        <end position="151"/>
    </location>
</feature>